<evidence type="ECO:0000313" key="2">
    <source>
        <dbReference type="EMBL" id="MBB5352802.1"/>
    </source>
</evidence>
<feature type="chain" id="PRO_5032359763" description="DUF3500 domain-containing protein" evidence="1">
    <location>
        <begin position="19"/>
        <end position="341"/>
    </location>
</feature>
<keyword evidence="3" id="KW-1185">Reference proteome</keyword>
<feature type="signal peptide" evidence="1">
    <location>
        <begin position="1"/>
        <end position="18"/>
    </location>
</feature>
<comment type="caution">
    <text evidence="2">The sequence shown here is derived from an EMBL/GenBank/DDBJ whole genome shotgun (WGS) entry which is preliminary data.</text>
</comment>
<accession>A0A840V488</accession>
<dbReference type="AlphaFoldDB" id="A0A840V488"/>
<gene>
    <name evidence="2" type="ORF">HNR46_003050</name>
</gene>
<dbReference type="PANTHER" id="PTHR37489">
    <property type="entry name" value="DUF3500 DOMAIN-CONTAINING PROTEIN"/>
    <property type="match status" value="1"/>
</dbReference>
<reference evidence="2 3" key="1">
    <citation type="submission" date="2020-08" db="EMBL/GenBank/DDBJ databases">
        <title>Genomic Encyclopedia of Type Strains, Phase IV (KMG-IV): sequencing the most valuable type-strain genomes for metagenomic binning, comparative biology and taxonomic classification.</title>
        <authorList>
            <person name="Goeker M."/>
        </authorList>
    </citation>
    <scope>NUCLEOTIDE SEQUENCE [LARGE SCALE GENOMIC DNA]</scope>
    <source>
        <strain evidence="2 3">YC6886</strain>
    </source>
</reference>
<dbReference type="RefSeq" id="WP_184020146.1">
    <property type="nucleotide sequence ID" value="NZ_JACHFD010000016.1"/>
</dbReference>
<dbReference type="Pfam" id="PF12006">
    <property type="entry name" value="DUF3500"/>
    <property type="match status" value="1"/>
</dbReference>
<name>A0A840V488_9BACT</name>
<organism evidence="2 3">
    <name type="scientific">Haloferula luteola</name>
    <dbReference type="NCBI Taxonomy" id="595692"/>
    <lineage>
        <taxon>Bacteria</taxon>
        <taxon>Pseudomonadati</taxon>
        <taxon>Verrucomicrobiota</taxon>
        <taxon>Verrucomicrobiia</taxon>
        <taxon>Verrucomicrobiales</taxon>
        <taxon>Verrucomicrobiaceae</taxon>
        <taxon>Haloferula</taxon>
    </lineage>
</organism>
<evidence type="ECO:0000313" key="3">
    <source>
        <dbReference type="Proteomes" id="UP000557717"/>
    </source>
</evidence>
<evidence type="ECO:0008006" key="4">
    <source>
        <dbReference type="Google" id="ProtNLM"/>
    </source>
</evidence>
<proteinExistence type="predicted"/>
<sequence length="341" mass="38043">MKMPTFLFSLLWSLPLAAAEAPATAGMQSAAEALMKLLTEAQRKDAVFPFQSDAREDFRYTPRERSGLPLDRMEPEQREAAMALLDTALSEEGRLKADQVRVLEGVLRDLEGRPEYRDPGKYYLSLFGDPGAASGWGWKFEGHHLSLNYTIVGGETLVVTPSFIGSNPGEVRLGEHQGLKVLRAEEERAKALVTLLLKEGRDEVVFSTEAPAEILTGEQRKADATKLVGIAVEDMSPAAKEALIALIQVYTGRHRAIWAEADWKKIEAAGVEKIHFGWAGGTEDGKPWYYRVQGPTFIMEAANTQNDANHVHTVWRSFDGDFGRDMLRDHYRQHEVDHGNH</sequence>
<dbReference type="Proteomes" id="UP000557717">
    <property type="component" value="Unassembled WGS sequence"/>
</dbReference>
<evidence type="ECO:0000256" key="1">
    <source>
        <dbReference type="SAM" id="SignalP"/>
    </source>
</evidence>
<dbReference type="PANTHER" id="PTHR37489:SF1">
    <property type="entry name" value="DUF3500 DOMAIN-CONTAINING PROTEIN"/>
    <property type="match status" value="1"/>
</dbReference>
<dbReference type="EMBL" id="JACHFD010000016">
    <property type="protein sequence ID" value="MBB5352802.1"/>
    <property type="molecule type" value="Genomic_DNA"/>
</dbReference>
<dbReference type="InterPro" id="IPR021889">
    <property type="entry name" value="DUF3500"/>
</dbReference>
<keyword evidence="1" id="KW-0732">Signal</keyword>
<protein>
    <recommendedName>
        <fullName evidence="4">DUF3500 domain-containing protein</fullName>
    </recommendedName>
</protein>